<proteinExistence type="predicted"/>
<sequence length="204" mass="22620">MKFAPKAALELKFGSRDIYSKESSRERDWPWPPSEGRQTRGSDELGIPASKEVFSKESLELVSGGGSSRASSEVMKVDPTRETIEGKEKEDVQKPSDKSTKGKGKPGKKKGPDSLSEESEHAENSEPVSEDIEVLFPEELKEYVEKVTIGKLSRYGLGRGLGMSKIALYFVALSYMGTLTNITMFNYSMHRQGCRRVGFNIDVA</sequence>
<dbReference type="WBParaSite" id="NBR_0001889601-mRNA-1">
    <property type="protein sequence ID" value="NBR_0001889601-mRNA-1"/>
    <property type="gene ID" value="NBR_0001889601"/>
</dbReference>
<accession>A0A0N4YNS6</accession>
<protein>
    <submittedName>
        <fullName evidence="5">ATP synthase membrane subunit f</fullName>
    </submittedName>
</protein>
<gene>
    <name evidence="3" type="ORF">NBR_LOCUS18897</name>
</gene>
<dbReference type="EMBL" id="UYSL01023742">
    <property type="protein sequence ID" value="VDL82623.1"/>
    <property type="molecule type" value="Genomic_DNA"/>
</dbReference>
<evidence type="ECO:0000256" key="2">
    <source>
        <dbReference type="SAM" id="Phobius"/>
    </source>
</evidence>
<reference evidence="3 4" key="2">
    <citation type="submission" date="2018-11" db="EMBL/GenBank/DDBJ databases">
        <authorList>
            <consortium name="Pathogen Informatics"/>
        </authorList>
    </citation>
    <scope>NUCLEOTIDE SEQUENCE [LARGE SCALE GENOMIC DNA]</scope>
</reference>
<feature type="compositionally biased region" description="Basic and acidic residues" evidence="1">
    <location>
        <begin position="14"/>
        <end position="29"/>
    </location>
</feature>
<evidence type="ECO:0000313" key="3">
    <source>
        <dbReference type="EMBL" id="VDL82623.1"/>
    </source>
</evidence>
<reference evidence="5" key="1">
    <citation type="submission" date="2017-02" db="UniProtKB">
        <authorList>
            <consortium name="WormBaseParasite"/>
        </authorList>
    </citation>
    <scope>IDENTIFICATION</scope>
</reference>
<feature type="compositionally biased region" description="Basic and acidic residues" evidence="1">
    <location>
        <begin position="75"/>
        <end position="100"/>
    </location>
</feature>
<feature type="transmembrane region" description="Helical" evidence="2">
    <location>
        <begin position="166"/>
        <end position="187"/>
    </location>
</feature>
<keyword evidence="2" id="KW-1133">Transmembrane helix</keyword>
<keyword evidence="4" id="KW-1185">Reference proteome</keyword>
<feature type="region of interest" description="Disordered" evidence="1">
    <location>
        <begin position="14"/>
        <end position="131"/>
    </location>
</feature>
<dbReference type="AlphaFoldDB" id="A0A0N4YNS6"/>
<keyword evidence="2" id="KW-0812">Transmembrane</keyword>
<evidence type="ECO:0000256" key="1">
    <source>
        <dbReference type="SAM" id="MobiDB-lite"/>
    </source>
</evidence>
<organism evidence="5">
    <name type="scientific">Nippostrongylus brasiliensis</name>
    <name type="common">Rat hookworm</name>
    <dbReference type="NCBI Taxonomy" id="27835"/>
    <lineage>
        <taxon>Eukaryota</taxon>
        <taxon>Metazoa</taxon>
        <taxon>Ecdysozoa</taxon>
        <taxon>Nematoda</taxon>
        <taxon>Chromadorea</taxon>
        <taxon>Rhabditida</taxon>
        <taxon>Rhabditina</taxon>
        <taxon>Rhabditomorpha</taxon>
        <taxon>Strongyloidea</taxon>
        <taxon>Heligmosomidae</taxon>
        <taxon>Nippostrongylus</taxon>
    </lineage>
</organism>
<evidence type="ECO:0000313" key="5">
    <source>
        <dbReference type="WBParaSite" id="NBR_0001889601-mRNA-1"/>
    </source>
</evidence>
<keyword evidence="2" id="KW-0472">Membrane</keyword>
<dbReference type="Proteomes" id="UP000271162">
    <property type="component" value="Unassembled WGS sequence"/>
</dbReference>
<evidence type="ECO:0000313" key="4">
    <source>
        <dbReference type="Proteomes" id="UP000271162"/>
    </source>
</evidence>
<name>A0A0N4YNS6_NIPBR</name>